<name>I7K2Z5_BPPR1</name>
<keyword evidence="2" id="KW-1185">Reference proteome</keyword>
<dbReference type="GeneID" id="14295586"/>
<organismHost>
    <name type="scientific">Yersinia enterocolitica</name>
    <dbReference type="NCBI Taxonomy" id="630"/>
</organismHost>
<organism evidence="1 2">
    <name type="scientific">Yersinia phage phiR1-RT</name>
    <dbReference type="NCBI Taxonomy" id="1206558"/>
    <lineage>
        <taxon>Viruses</taxon>
        <taxon>Duplodnaviria</taxon>
        <taxon>Heunggongvirae</taxon>
        <taxon>Uroviricota</taxon>
        <taxon>Caudoviricetes</taxon>
        <taxon>Pantevenvirales</taxon>
        <taxon>Straboviridae</taxon>
        <taxon>Tevenvirinae</taxon>
        <taxon>Tegunavirus</taxon>
        <taxon>Tegunavirus r1rt</taxon>
    </lineage>
</organism>
<evidence type="ECO:0000313" key="2">
    <source>
        <dbReference type="Proteomes" id="UP000002909"/>
    </source>
</evidence>
<dbReference type="RefSeq" id="YP_007235935.1">
    <property type="nucleotide sequence ID" value="NC_019909.1"/>
</dbReference>
<dbReference type="KEGG" id="vg:14295586"/>
<accession>I7K2Z5</accession>
<protein>
    <submittedName>
        <fullName evidence="1">Uncharacterized protein</fullName>
    </submittedName>
</protein>
<dbReference type="Proteomes" id="UP000002909">
    <property type="component" value="Segment"/>
</dbReference>
<evidence type="ECO:0000313" key="1">
    <source>
        <dbReference type="EMBL" id="CCI88676.1"/>
    </source>
</evidence>
<sequence length="55" mass="6388">MSISKEELIEFLKENLYLDVNQSKEDYYSQAITTRISLVLQTDDGDIEISAVRFD</sequence>
<dbReference type="EMBL" id="HE956709">
    <property type="protein sequence ID" value="CCI88676.1"/>
    <property type="molecule type" value="Genomic_DNA"/>
</dbReference>
<gene>
    <name evidence="1" type="primary">g102</name>
    <name evidence="1" type="ORF">BN80_102</name>
</gene>
<proteinExistence type="predicted"/>
<reference evidence="1 2" key="1">
    <citation type="submission" date="2012-06" db="EMBL/GenBank/DDBJ databases">
        <title>Genomic characterization of five bacteriophages specific for Yersinia species.</title>
        <authorList>
            <person name="Skurnik M."/>
            <person name="Nawaz A."/>
            <person name="Happonen L."/>
            <person name="Butcher S."/>
            <person name="Mattinen L."/>
        </authorList>
    </citation>
    <scope>NUCLEOTIDE SEQUENCE [LARGE SCALE GENOMIC DNA]</scope>
</reference>